<dbReference type="InterPro" id="IPR036520">
    <property type="entry name" value="UPF0759_sf"/>
</dbReference>
<accession>A0A510V8V8</accession>
<evidence type="ECO:0000313" key="1">
    <source>
        <dbReference type="EMBL" id="GEK23196.1"/>
    </source>
</evidence>
<evidence type="ECO:0000313" key="2">
    <source>
        <dbReference type="Proteomes" id="UP000321118"/>
    </source>
</evidence>
<dbReference type="PANTHER" id="PTHR30348">
    <property type="entry name" value="UNCHARACTERIZED PROTEIN YECE"/>
    <property type="match status" value="1"/>
</dbReference>
<dbReference type="PANTHER" id="PTHR30348:SF4">
    <property type="entry name" value="DUF72 DOMAIN-CONTAINING PROTEIN"/>
    <property type="match status" value="1"/>
</dbReference>
<dbReference type="SUPFAM" id="SSF117396">
    <property type="entry name" value="TM1631-like"/>
    <property type="match status" value="1"/>
</dbReference>
<name>A0A510V8V8_9CELL</name>
<evidence type="ECO:0008006" key="3">
    <source>
        <dbReference type="Google" id="ProtNLM"/>
    </source>
</evidence>
<gene>
    <name evidence="1" type="ORF">CXY01_37160</name>
</gene>
<organism evidence="1 2">
    <name type="scientific">Cellulomonas xylanilytica</name>
    <dbReference type="NCBI Taxonomy" id="233583"/>
    <lineage>
        <taxon>Bacteria</taxon>
        <taxon>Bacillati</taxon>
        <taxon>Actinomycetota</taxon>
        <taxon>Actinomycetes</taxon>
        <taxon>Micrococcales</taxon>
        <taxon>Cellulomonadaceae</taxon>
        <taxon>Cellulomonas</taxon>
    </lineage>
</organism>
<dbReference type="Gene3D" id="3.20.20.410">
    <property type="entry name" value="Protein of unknown function UPF0759"/>
    <property type="match status" value="1"/>
</dbReference>
<protein>
    <recommendedName>
        <fullName evidence="3">DUF72 domain-containing protein</fullName>
    </recommendedName>
</protein>
<reference evidence="1 2" key="1">
    <citation type="submission" date="2019-07" db="EMBL/GenBank/DDBJ databases">
        <title>Whole genome shotgun sequence of Cellulomonas xylanilytica NBRC 101102.</title>
        <authorList>
            <person name="Hosoyama A."/>
            <person name="Uohara A."/>
            <person name="Ohji S."/>
            <person name="Ichikawa N."/>
        </authorList>
    </citation>
    <scope>NUCLEOTIDE SEQUENCE [LARGE SCALE GENOMIC DNA]</scope>
    <source>
        <strain evidence="1 2">NBRC 101102</strain>
    </source>
</reference>
<sequence length="301" mass="33740">MRRTADTLVSMTIRTGISGWRYAPWRTVFYPAGLPQRRELEYASRRLTSIEINGSFYSLQRPESYVAWAAETPDDFLFSVKGPRFVTHMKKLADVRVPVANFFASGVLALGPKLGPVLWQLPPNLGFHPDRLAAFFDLLPRTTTAAAQLATEHDERLDDRAWTTTDADRPLRHVLEVRHTSFEDPAFVELLRAHRIGMVVADAAGRWPVIEDVTADLVYVRLHGETELYASGYDDDALDRWAEKVRVWAAGGDPQGARRLSGPAEPAAERDVFVYFDNDIKVRAPYDSMALAARLGLTPGT</sequence>
<dbReference type="Pfam" id="PF01904">
    <property type="entry name" value="DUF72"/>
    <property type="match status" value="1"/>
</dbReference>
<keyword evidence="2" id="KW-1185">Reference proteome</keyword>
<dbReference type="Proteomes" id="UP000321118">
    <property type="component" value="Unassembled WGS sequence"/>
</dbReference>
<dbReference type="AlphaFoldDB" id="A0A510V8V8"/>
<proteinExistence type="predicted"/>
<dbReference type="InterPro" id="IPR002763">
    <property type="entry name" value="DUF72"/>
</dbReference>
<comment type="caution">
    <text evidence="1">The sequence shown here is derived from an EMBL/GenBank/DDBJ whole genome shotgun (WGS) entry which is preliminary data.</text>
</comment>
<dbReference type="EMBL" id="BJUB01000014">
    <property type="protein sequence ID" value="GEK23196.1"/>
    <property type="molecule type" value="Genomic_DNA"/>
</dbReference>